<evidence type="ECO:0000259" key="1">
    <source>
        <dbReference type="Pfam" id="PF09374"/>
    </source>
</evidence>
<sequence length="73" mass="8086">MWTGVMIAQNVIEVKSDGIIGPVTLGKLNTINPELFLASTTLVKIARYVHLVKIRPANSRFFYGWIGRAIGDI</sequence>
<proteinExistence type="predicted"/>
<feature type="domain" description="Peptidoglycan binding" evidence="1">
    <location>
        <begin position="9"/>
        <end position="69"/>
    </location>
</feature>
<dbReference type="InterPro" id="IPR023346">
    <property type="entry name" value="Lysozyme-like_dom_sf"/>
</dbReference>
<evidence type="ECO:0000313" key="2">
    <source>
        <dbReference type="EMBL" id="SKC24034.1"/>
    </source>
</evidence>
<dbReference type="STRING" id="889453.SAMN03080601_03326"/>
<gene>
    <name evidence="2" type="ORF">SAMN03080601_03326</name>
</gene>
<dbReference type="InterPro" id="IPR018537">
    <property type="entry name" value="Peptidoglycan-bd_3"/>
</dbReference>
<reference evidence="2 3" key="1">
    <citation type="submission" date="2017-02" db="EMBL/GenBank/DDBJ databases">
        <authorList>
            <person name="Peterson S.W."/>
        </authorList>
    </citation>
    <scope>NUCLEOTIDE SEQUENCE [LARGE SCALE GENOMIC DNA]</scope>
    <source>
        <strain evidence="2 3">DSM 24412</strain>
    </source>
</reference>
<organism evidence="2 3">
    <name type="scientific">Alkalitalea saponilacus</name>
    <dbReference type="NCBI Taxonomy" id="889453"/>
    <lineage>
        <taxon>Bacteria</taxon>
        <taxon>Pseudomonadati</taxon>
        <taxon>Bacteroidota</taxon>
        <taxon>Bacteroidia</taxon>
        <taxon>Marinilabiliales</taxon>
        <taxon>Marinilabiliaceae</taxon>
        <taxon>Alkalitalea</taxon>
    </lineage>
</organism>
<dbReference type="Proteomes" id="UP000191055">
    <property type="component" value="Unassembled WGS sequence"/>
</dbReference>
<dbReference type="Gene3D" id="1.20.141.10">
    <property type="entry name" value="Chitosanase, subunit A, domain 1"/>
    <property type="match status" value="1"/>
</dbReference>
<name>A0A1T5HTP2_9BACT</name>
<dbReference type="EMBL" id="FUYV01000026">
    <property type="protein sequence ID" value="SKC24034.1"/>
    <property type="molecule type" value="Genomic_DNA"/>
</dbReference>
<dbReference type="Pfam" id="PF09374">
    <property type="entry name" value="PG_binding_3"/>
    <property type="match status" value="1"/>
</dbReference>
<keyword evidence="3" id="KW-1185">Reference proteome</keyword>
<dbReference type="AlphaFoldDB" id="A0A1T5HTP2"/>
<accession>A0A1T5HTP2</accession>
<evidence type="ECO:0000313" key="3">
    <source>
        <dbReference type="Proteomes" id="UP000191055"/>
    </source>
</evidence>
<protein>
    <submittedName>
        <fullName evidence="2">Predicted Peptidoglycan domain-containing protein</fullName>
    </submittedName>
</protein>
<dbReference type="SUPFAM" id="SSF53955">
    <property type="entry name" value="Lysozyme-like"/>
    <property type="match status" value="1"/>
</dbReference>